<dbReference type="GO" id="GO:0006552">
    <property type="term" value="P:L-leucine catabolic process"/>
    <property type="evidence" value="ECO:0007669"/>
    <property type="project" value="TreeGrafter"/>
</dbReference>
<dbReference type="FunFam" id="3.90.226.10:FF:000046">
    <property type="entry name" value="Geranyl-CoA carboxylase beta subunit"/>
    <property type="match status" value="1"/>
</dbReference>
<sequence length="549" mass="59476">MIRAVYKLIPIISLPSVRCRPYHQALPSLVSTSSPDFVKRAIAMDALVSELEYKLADARLGGGLAAMEKMRAKSKKLPRERLALLLDPHSPFLELSPLAAHEVYPHQRVPGAGLITGIGRIRDVNCMVIVNDATVKGGSYMPLTVKKQLRAQEIAREHRLPCVYLVESGGASLPDQADVFPDKEHFGRIFYNMAQMSALRIPQIAVVHGISVAGGAYVPAMADENVIVRNQGRIFLAGPPLVQAATGEVIDDETLGGGHMHSRESGVTDHLAQDDQHAISIARAIVGDLGSAGRVSFMTPQHAEDPLYPASELHGIVGTDLRQAFDVRDIIARLVDGSRFREFKKEYGTTIVTGFAHIHGYPVGIIANNGILFSPSALKATHFIELCAQRRIPLLFLVNVTGYMVGSRAEKGGIAKDGAKMVRAVACADIPKLTVVVGGSYGAGNYGMAGRAYSPRFLWMWPNAKISVMGSTQLSQVMSTVSKDPTQHAALRDTIEKQSSAYYSTARLWDDGLVAPQDTRHVVGMALALSALRDSQESPKDHGFGVFRM</sequence>
<dbReference type="Gene3D" id="3.90.226.10">
    <property type="entry name" value="2-enoyl-CoA Hydratase, Chain A, domain 1"/>
    <property type="match status" value="2"/>
</dbReference>
<comment type="similarity">
    <text evidence="1">Belongs to the AccD/PCCB family.</text>
</comment>
<proteinExistence type="inferred from homology"/>
<dbReference type="AlphaFoldDB" id="A0A9P6DL17"/>
<dbReference type="EC" id="6.4.1.4" evidence="3"/>
<dbReference type="InterPro" id="IPR034733">
    <property type="entry name" value="AcCoA_carboxyl_beta"/>
</dbReference>
<comment type="catalytic activity">
    <reaction evidence="6">
        <text>3-methylbut-2-enoyl-CoA + hydrogencarbonate + ATP = 3-methyl-(2E)-glutaconyl-CoA + ADP + phosphate + H(+)</text>
        <dbReference type="Rhea" id="RHEA:13589"/>
        <dbReference type="ChEBI" id="CHEBI:15378"/>
        <dbReference type="ChEBI" id="CHEBI:17544"/>
        <dbReference type="ChEBI" id="CHEBI:30616"/>
        <dbReference type="ChEBI" id="CHEBI:43474"/>
        <dbReference type="ChEBI" id="CHEBI:57344"/>
        <dbReference type="ChEBI" id="CHEBI:57346"/>
        <dbReference type="ChEBI" id="CHEBI:456216"/>
        <dbReference type="EC" id="6.4.1.4"/>
    </reaction>
</comment>
<reference evidence="9" key="1">
    <citation type="journal article" date="2020" name="Nat. Commun.">
        <title>Large-scale genome sequencing of mycorrhizal fungi provides insights into the early evolution of symbiotic traits.</title>
        <authorList>
            <person name="Miyauchi S."/>
            <person name="Kiss E."/>
            <person name="Kuo A."/>
            <person name="Drula E."/>
            <person name="Kohler A."/>
            <person name="Sanchez-Garcia M."/>
            <person name="Morin E."/>
            <person name="Andreopoulos B."/>
            <person name="Barry K.W."/>
            <person name="Bonito G."/>
            <person name="Buee M."/>
            <person name="Carver A."/>
            <person name="Chen C."/>
            <person name="Cichocki N."/>
            <person name="Clum A."/>
            <person name="Culley D."/>
            <person name="Crous P.W."/>
            <person name="Fauchery L."/>
            <person name="Girlanda M."/>
            <person name="Hayes R.D."/>
            <person name="Keri Z."/>
            <person name="LaButti K."/>
            <person name="Lipzen A."/>
            <person name="Lombard V."/>
            <person name="Magnuson J."/>
            <person name="Maillard F."/>
            <person name="Murat C."/>
            <person name="Nolan M."/>
            <person name="Ohm R.A."/>
            <person name="Pangilinan J."/>
            <person name="Pereira M.F."/>
            <person name="Perotto S."/>
            <person name="Peter M."/>
            <person name="Pfister S."/>
            <person name="Riley R."/>
            <person name="Sitrit Y."/>
            <person name="Stielow J.B."/>
            <person name="Szollosi G."/>
            <person name="Zifcakova L."/>
            <person name="Stursova M."/>
            <person name="Spatafora J.W."/>
            <person name="Tedersoo L."/>
            <person name="Vaario L.M."/>
            <person name="Yamada A."/>
            <person name="Yan M."/>
            <person name="Wang P."/>
            <person name="Xu J."/>
            <person name="Bruns T."/>
            <person name="Baldrian P."/>
            <person name="Vilgalys R."/>
            <person name="Dunand C."/>
            <person name="Henrissat B."/>
            <person name="Grigoriev I.V."/>
            <person name="Hibbett D."/>
            <person name="Nagy L.G."/>
            <person name="Martin F.M."/>
        </authorList>
    </citation>
    <scope>NUCLEOTIDE SEQUENCE</scope>
    <source>
        <strain evidence="9">UP504</strain>
    </source>
</reference>
<dbReference type="PANTHER" id="PTHR22855">
    <property type="entry name" value="ACETYL, PROPIONYL, PYRUVATE, AND GLUTACONYL CARBOXYLASE-RELATED"/>
    <property type="match status" value="1"/>
</dbReference>
<comment type="caution">
    <text evidence="9">The sequence shown here is derived from an EMBL/GenBank/DDBJ whole genome shotgun (WGS) entry which is preliminary data.</text>
</comment>
<comment type="pathway">
    <text evidence="2">Amino-acid degradation; L-leucine degradation; (S)-3-hydroxy-3-methylglutaryl-CoA from 3-isovaleryl-CoA: step 2/3.</text>
</comment>
<dbReference type="PROSITE" id="PS50980">
    <property type="entry name" value="COA_CT_NTER"/>
    <property type="match status" value="1"/>
</dbReference>
<keyword evidence="10" id="KW-1185">Reference proteome</keyword>
<organism evidence="9 10">
    <name type="scientific">Hydnum rufescens UP504</name>
    <dbReference type="NCBI Taxonomy" id="1448309"/>
    <lineage>
        <taxon>Eukaryota</taxon>
        <taxon>Fungi</taxon>
        <taxon>Dikarya</taxon>
        <taxon>Basidiomycota</taxon>
        <taxon>Agaricomycotina</taxon>
        <taxon>Agaricomycetes</taxon>
        <taxon>Cantharellales</taxon>
        <taxon>Hydnaceae</taxon>
        <taxon>Hydnum</taxon>
    </lineage>
</organism>
<dbReference type="InterPro" id="IPR029045">
    <property type="entry name" value="ClpP/crotonase-like_dom_sf"/>
</dbReference>
<dbReference type="InterPro" id="IPR011762">
    <property type="entry name" value="COA_CT_N"/>
</dbReference>
<evidence type="ECO:0000256" key="2">
    <source>
        <dbReference type="ARBA" id="ARBA00025711"/>
    </source>
</evidence>
<name>A0A9P6DL17_9AGAM</name>
<evidence type="ECO:0000256" key="6">
    <source>
        <dbReference type="ARBA" id="ARBA00052347"/>
    </source>
</evidence>
<evidence type="ECO:0000256" key="5">
    <source>
        <dbReference type="ARBA" id="ARBA00031404"/>
    </source>
</evidence>
<dbReference type="EMBL" id="MU129106">
    <property type="protein sequence ID" value="KAF9506571.1"/>
    <property type="molecule type" value="Genomic_DNA"/>
</dbReference>
<evidence type="ECO:0000259" key="7">
    <source>
        <dbReference type="PROSITE" id="PS50980"/>
    </source>
</evidence>
<dbReference type="InterPro" id="IPR011763">
    <property type="entry name" value="COA_CT_C"/>
</dbReference>
<protein>
    <recommendedName>
        <fullName evidence="3">methylcrotonoyl-CoA carboxylase</fullName>
        <ecNumber evidence="3">6.4.1.4</ecNumber>
    </recommendedName>
    <alternativeName>
        <fullName evidence="5">3-methylcrotonyl-CoA carboxylase 2</fullName>
    </alternativeName>
    <alternativeName>
        <fullName evidence="4">3-methylcrotonyl-CoA:carbon dioxide ligase subunit beta</fullName>
    </alternativeName>
</protein>
<evidence type="ECO:0000313" key="9">
    <source>
        <dbReference type="EMBL" id="KAF9506571.1"/>
    </source>
</evidence>
<dbReference type="Proteomes" id="UP000886523">
    <property type="component" value="Unassembled WGS sequence"/>
</dbReference>
<dbReference type="GO" id="GO:0005739">
    <property type="term" value="C:mitochondrion"/>
    <property type="evidence" value="ECO:0007669"/>
    <property type="project" value="TreeGrafter"/>
</dbReference>
<dbReference type="PROSITE" id="PS50989">
    <property type="entry name" value="COA_CT_CTER"/>
    <property type="match status" value="1"/>
</dbReference>
<evidence type="ECO:0000313" key="10">
    <source>
        <dbReference type="Proteomes" id="UP000886523"/>
    </source>
</evidence>
<dbReference type="GO" id="GO:0004485">
    <property type="term" value="F:methylcrotonoyl-CoA carboxylase activity"/>
    <property type="evidence" value="ECO:0007669"/>
    <property type="project" value="UniProtKB-EC"/>
</dbReference>
<dbReference type="InterPro" id="IPR045190">
    <property type="entry name" value="MCCB/AccD1-like"/>
</dbReference>
<evidence type="ECO:0000256" key="3">
    <source>
        <dbReference type="ARBA" id="ARBA00026116"/>
    </source>
</evidence>
<evidence type="ECO:0000259" key="8">
    <source>
        <dbReference type="PROSITE" id="PS50989"/>
    </source>
</evidence>
<evidence type="ECO:0000256" key="1">
    <source>
        <dbReference type="ARBA" id="ARBA00006102"/>
    </source>
</evidence>
<dbReference type="FunFam" id="3.90.226.10:FF:000004">
    <property type="entry name" value="Methylcrotonoyl-CoA carboxylase beta chain"/>
    <property type="match status" value="1"/>
</dbReference>
<dbReference type="Pfam" id="PF01039">
    <property type="entry name" value="Carboxyl_trans"/>
    <property type="match status" value="1"/>
</dbReference>
<dbReference type="SUPFAM" id="SSF52096">
    <property type="entry name" value="ClpP/crotonase"/>
    <property type="match status" value="2"/>
</dbReference>
<feature type="domain" description="CoA carboxyltransferase N-terminal" evidence="7">
    <location>
        <begin position="44"/>
        <end position="301"/>
    </location>
</feature>
<accession>A0A9P6DL17</accession>
<dbReference type="OrthoDB" id="439921at2759"/>
<feature type="domain" description="CoA carboxyltransferase C-terminal" evidence="8">
    <location>
        <begin position="305"/>
        <end position="542"/>
    </location>
</feature>
<dbReference type="GO" id="GO:1905202">
    <property type="term" value="C:methylcrotonoyl-CoA carboxylase complex"/>
    <property type="evidence" value="ECO:0007669"/>
    <property type="project" value="TreeGrafter"/>
</dbReference>
<dbReference type="PANTHER" id="PTHR22855:SF13">
    <property type="entry name" value="METHYLCROTONOYL-COA CARBOXYLASE BETA CHAIN, MITOCHONDRIAL"/>
    <property type="match status" value="1"/>
</dbReference>
<evidence type="ECO:0000256" key="4">
    <source>
        <dbReference type="ARBA" id="ARBA00031237"/>
    </source>
</evidence>
<gene>
    <name evidence="9" type="ORF">BS47DRAFT_1489278</name>
</gene>